<protein>
    <submittedName>
        <fullName evidence="5">Cation diffusion facilitator CzcD-associated flavoprotein CzcO</fullName>
    </submittedName>
</protein>
<dbReference type="PANTHER" id="PTHR42877">
    <property type="entry name" value="L-ORNITHINE N(5)-MONOOXYGENASE-RELATED"/>
    <property type="match status" value="1"/>
</dbReference>
<keyword evidence="4" id="KW-0560">Oxidoreductase</keyword>
<evidence type="ECO:0000313" key="5">
    <source>
        <dbReference type="EMBL" id="ROR91621.1"/>
    </source>
</evidence>
<dbReference type="GO" id="GO:0004499">
    <property type="term" value="F:N,N-dimethylaniline monooxygenase activity"/>
    <property type="evidence" value="ECO:0007669"/>
    <property type="project" value="InterPro"/>
</dbReference>
<evidence type="ECO:0000256" key="2">
    <source>
        <dbReference type="ARBA" id="ARBA00022630"/>
    </source>
</evidence>
<keyword evidence="6" id="KW-1185">Reference proteome</keyword>
<dbReference type="InterPro" id="IPR051209">
    <property type="entry name" value="FAD-bind_Monooxygenase_sf"/>
</dbReference>
<keyword evidence="2" id="KW-0285">Flavoprotein</keyword>
<name>A0A3N2CVQ6_9ACTN</name>
<dbReference type="OrthoDB" id="5168853at2"/>
<dbReference type="RefSeq" id="WP_123391219.1">
    <property type="nucleotide sequence ID" value="NZ_RKHO01000001.1"/>
</dbReference>
<dbReference type="SUPFAM" id="SSF51905">
    <property type="entry name" value="FAD/NAD(P)-binding domain"/>
    <property type="match status" value="2"/>
</dbReference>
<dbReference type="GO" id="GO:0050661">
    <property type="term" value="F:NADP binding"/>
    <property type="evidence" value="ECO:0007669"/>
    <property type="project" value="InterPro"/>
</dbReference>
<dbReference type="GO" id="GO:0050660">
    <property type="term" value="F:flavin adenine dinucleotide binding"/>
    <property type="evidence" value="ECO:0007669"/>
    <property type="project" value="InterPro"/>
</dbReference>
<dbReference type="PRINTS" id="PR00411">
    <property type="entry name" value="PNDRDTASEI"/>
</dbReference>
<proteinExistence type="inferred from homology"/>
<dbReference type="AlphaFoldDB" id="A0A3N2CVQ6"/>
<evidence type="ECO:0000256" key="4">
    <source>
        <dbReference type="ARBA" id="ARBA00023002"/>
    </source>
</evidence>
<dbReference type="Proteomes" id="UP000281738">
    <property type="component" value="Unassembled WGS sequence"/>
</dbReference>
<dbReference type="Gene3D" id="3.50.50.60">
    <property type="entry name" value="FAD/NAD(P)-binding domain"/>
    <property type="match status" value="3"/>
</dbReference>
<gene>
    <name evidence="5" type="ORF">EDD33_2491</name>
</gene>
<sequence>MRPPGSRPSVTVIGAGFGGIGTAIALRRAGYSDITVLEKGDSVGGVWRDNTYPGAACDVPSSLYSFSFAPNPRWPHRYSRQPEIRDYIEAVAREHGVLDLVRFGVEVATAAYDEDECRWHLTTTTGASLHTDVVVSAVGQLSRPAIPELPGREEFEGPAFHSADWDHDVDLTGKRVAVLGTGASAIQFVPEIAPVAGHVTVFQRSAPYVVPKPDREYTGLHRRAFERAPRSQRAGRLLTWVVTEKFNKALLQDTWMKKAVGLGWRGLLRTQVRDPELRRKLTPDHELGCKRVLFSNAWYPALTRDDVDLVTSPVSRVLPHGVLADDGTEHAADVVIYGTGFAATEFLAPMQVTGAGGADLQERWKSGAHAYLGLCVPDFPNFFVVYGPNTNLGGSSIVGMLEAAAGAVVTLLDRARTAGARSVAVRADVERTFDDEVQRRLRESVWAGCQSWYRGSDGRISTNWPGLVAEYQRRCAALDPADFVLA</sequence>
<keyword evidence="3" id="KW-0274">FAD</keyword>
<accession>A0A3N2CVQ6</accession>
<comment type="caution">
    <text evidence="5">The sequence shown here is derived from an EMBL/GenBank/DDBJ whole genome shotgun (WGS) entry which is preliminary data.</text>
</comment>
<evidence type="ECO:0000256" key="1">
    <source>
        <dbReference type="ARBA" id="ARBA00010139"/>
    </source>
</evidence>
<dbReference type="Pfam" id="PF00743">
    <property type="entry name" value="FMO-like"/>
    <property type="match status" value="1"/>
</dbReference>
<evidence type="ECO:0000256" key="3">
    <source>
        <dbReference type="ARBA" id="ARBA00022827"/>
    </source>
</evidence>
<comment type="similarity">
    <text evidence="1">Belongs to the FAD-binding monooxygenase family.</text>
</comment>
<reference evidence="5 6" key="1">
    <citation type="submission" date="2018-11" db="EMBL/GenBank/DDBJ databases">
        <title>Sequencing the genomes of 1000 actinobacteria strains.</title>
        <authorList>
            <person name="Klenk H.-P."/>
        </authorList>
    </citation>
    <scope>NUCLEOTIDE SEQUENCE [LARGE SCALE GENOMIC DNA]</scope>
    <source>
        <strain evidence="5 6">DSM 12652</strain>
    </source>
</reference>
<dbReference type="EMBL" id="RKHO01000001">
    <property type="protein sequence ID" value="ROR91621.1"/>
    <property type="molecule type" value="Genomic_DNA"/>
</dbReference>
<dbReference type="InterPro" id="IPR020946">
    <property type="entry name" value="Flavin_mOase-like"/>
</dbReference>
<dbReference type="PANTHER" id="PTHR42877:SF4">
    <property type="entry name" value="FAD_NAD(P)-BINDING DOMAIN-CONTAINING PROTEIN-RELATED"/>
    <property type="match status" value="1"/>
</dbReference>
<dbReference type="InterPro" id="IPR036188">
    <property type="entry name" value="FAD/NAD-bd_sf"/>
</dbReference>
<organism evidence="5 6">
    <name type="scientific">Nocardioides aurantiacus</name>
    <dbReference type="NCBI Taxonomy" id="86796"/>
    <lineage>
        <taxon>Bacteria</taxon>
        <taxon>Bacillati</taxon>
        <taxon>Actinomycetota</taxon>
        <taxon>Actinomycetes</taxon>
        <taxon>Propionibacteriales</taxon>
        <taxon>Nocardioidaceae</taxon>
        <taxon>Nocardioides</taxon>
    </lineage>
</organism>
<evidence type="ECO:0000313" key="6">
    <source>
        <dbReference type="Proteomes" id="UP000281738"/>
    </source>
</evidence>